<proteinExistence type="predicted"/>
<dbReference type="AlphaFoldDB" id="A0A2P2PCQ3"/>
<dbReference type="EMBL" id="GGEC01071965">
    <property type="protein sequence ID" value="MBX52449.1"/>
    <property type="molecule type" value="Transcribed_RNA"/>
</dbReference>
<sequence length="34" mass="3998">MTKTWMQSINVTFWHKSNDSPPMESKIVRDTDVS</sequence>
<name>A0A2P2PCQ3_RHIMU</name>
<protein>
    <submittedName>
        <fullName evidence="1">Uncharacterized protein</fullName>
    </submittedName>
</protein>
<accession>A0A2P2PCQ3</accession>
<organism evidence="1">
    <name type="scientific">Rhizophora mucronata</name>
    <name type="common">Asiatic mangrove</name>
    <dbReference type="NCBI Taxonomy" id="61149"/>
    <lineage>
        <taxon>Eukaryota</taxon>
        <taxon>Viridiplantae</taxon>
        <taxon>Streptophyta</taxon>
        <taxon>Embryophyta</taxon>
        <taxon>Tracheophyta</taxon>
        <taxon>Spermatophyta</taxon>
        <taxon>Magnoliopsida</taxon>
        <taxon>eudicotyledons</taxon>
        <taxon>Gunneridae</taxon>
        <taxon>Pentapetalae</taxon>
        <taxon>rosids</taxon>
        <taxon>fabids</taxon>
        <taxon>Malpighiales</taxon>
        <taxon>Rhizophoraceae</taxon>
        <taxon>Rhizophora</taxon>
    </lineage>
</organism>
<evidence type="ECO:0000313" key="1">
    <source>
        <dbReference type="EMBL" id="MBX52449.1"/>
    </source>
</evidence>
<reference evidence="1" key="1">
    <citation type="submission" date="2018-02" db="EMBL/GenBank/DDBJ databases">
        <title>Rhizophora mucronata_Transcriptome.</title>
        <authorList>
            <person name="Meera S.P."/>
            <person name="Sreeshan A."/>
            <person name="Augustine A."/>
        </authorList>
    </citation>
    <scope>NUCLEOTIDE SEQUENCE</scope>
    <source>
        <tissue evidence="1">Leaf</tissue>
    </source>
</reference>